<evidence type="ECO:0000313" key="2">
    <source>
        <dbReference type="Proteomes" id="UP000887159"/>
    </source>
</evidence>
<name>A0A8X6T3M0_TRICX</name>
<dbReference type="AlphaFoldDB" id="A0A8X6T3M0"/>
<proteinExistence type="predicted"/>
<sequence>MDLLGPVCRFLFDSKIRIRIILRVIYKGNSEAYKESVAFILSNDGALCYIVYQSNRIISTCVEFQNPTNRWKKIRGLEKIQDVCEKNKIFYRKEE</sequence>
<protein>
    <submittedName>
        <fullName evidence="1">Uncharacterized protein</fullName>
    </submittedName>
</protein>
<dbReference type="EMBL" id="BMAU01021352">
    <property type="protein sequence ID" value="GFY19416.1"/>
    <property type="molecule type" value="Genomic_DNA"/>
</dbReference>
<gene>
    <name evidence="1" type="ORF">TNCV_4128031</name>
</gene>
<dbReference type="Proteomes" id="UP000887159">
    <property type="component" value="Unassembled WGS sequence"/>
</dbReference>
<accession>A0A8X6T3M0</accession>
<comment type="caution">
    <text evidence="1">The sequence shown here is derived from an EMBL/GenBank/DDBJ whole genome shotgun (WGS) entry which is preliminary data.</text>
</comment>
<reference evidence="1" key="1">
    <citation type="submission" date="2020-08" db="EMBL/GenBank/DDBJ databases">
        <title>Multicomponent nature underlies the extraordinary mechanical properties of spider dragline silk.</title>
        <authorList>
            <person name="Kono N."/>
            <person name="Nakamura H."/>
            <person name="Mori M."/>
            <person name="Yoshida Y."/>
            <person name="Ohtoshi R."/>
            <person name="Malay A.D."/>
            <person name="Moran D.A.P."/>
            <person name="Tomita M."/>
            <person name="Numata K."/>
            <person name="Arakawa K."/>
        </authorList>
    </citation>
    <scope>NUCLEOTIDE SEQUENCE</scope>
</reference>
<organism evidence="1 2">
    <name type="scientific">Trichonephila clavipes</name>
    <name type="common">Golden silk orbweaver</name>
    <name type="synonym">Nephila clavipes</name>
    <dbReference type="NCBI Taxonomy" id="2585209"/>
    <lineage>
        <taxon>Eukaryota</taxon>
        <taxon>Metazoa</taxon>
        <taxon>Ecdysozoa</taxon>
        <taxon>Arthropoda</taxon>
        <taxon>Chelicerata</taxon>
        <taxon>Arachnida</taxon>
        <taxon>Araneae</taxon>
        <taxon>Araneomorphae</taxon>
        <taxon>Entelegynae</taxon>
        <taxon>Araneoidea</taxon>
        <taxon>Nephilidae</taxon>
        <taxon>Trichonephila</taxon>
    </lineage>
</organism>
<evidence type="ECO:0000313" key="1">
    <source>
        <dbReference type="EMBL" id="GFY19416.1"/>
    </source>
</evidence>
<keyword evidence="2" id="KW-1185">Reference proteome</keyword>